<evidence type="ECO:0000256" key="16">
    <source>
        <dbReference type="HAMAP-Rule" id="MF_00037"/>
    </source>
</evidence>
<comment type="function">
    <text evidence="2 16">Cell wall formation.</text>
</comment>
<dbReference type="SUPFAM" id="SSF56194">
    <property type="entry name" value="Uridine diphospho-N-Acetylenolpyruvylglucosamine reductase, MurB, C-terminal domain"/>
    <property type="match status" value="1"/>
</dbReference>
<keyword evidence="9 16" id="KW-0521">NADP</keyword>
<keyword evidence="7 16" id="KW-0285">Flavoprotein</keyword>
<evidence type="ECO:0000256" key="11">
    <source>
        <dbReference type="ARBA" id="ARBA00022984"/>
    </source>
</evidence>
<dbReference type="Pfam" id="PF02873">
    <property type="entry name" value="MurB_C"/>
    <property type="match status" value="1"/>
</dbReference>
<dbReference type="GO" id="GO:0005829">
    <property type="term" value="C:cytosol"/>
    <property type="evidence" value="ECO:0007669"/>
    <property type="project" value="TreeGrafter"/>
</dbReference>
<dbReference type="InterPro" id="IPR006094">
    <property type="entry name" value="Oxid_FAD_bind_N"/>
</dbReference>
<keyword evidence="13 16" id="KW-0131">Cell cycle</keyword>
<dbReference type="NCBIfam" id="NF000755">
    <property type="entry name" value="PRK00046.1"/>
    <property type="match status" value="1"/>
</dbReference>
<dbReference type="PANTHER" id="PTHR21071">
    <property type="entry name" value="UDP-N-ACETYLENOLPYRUVOYLGLUCOSAMINE REDUCTASE"/>
    <property type="match status" value="1"/>
</dbReference>
<comment type="subcellular location">
    <subcellularLocation>
        <location evidence="3 16">Cytoplasm</location>
    </subcellularLocation>
</comment>
<keyword evidence="8 16" id="KW-0274">FAD</keyword>
<feature type="active site" evidence="16">
    <location>
        <position position="181"/>
    </location>
</feature>
<dbReference type="SUPFAM" id="SSF56176">
    <property type="entry name" value="FAD-binding/transporter-associated domain-like"/>
    <property type="match status" value="1"/>
</dbReference>
<evidence type="ECO:0000256" key="12">
    <source>
        <dbReference type="ARBA" id="ARBA00023002"/>
    </source>
</evidence>
<evidence type="ECO:0000256" key="7">
    <source>
        <dbReference type="ARBA" id="ARBA00022630"/>
    </source>
</evidence>
<keyword evidence="11 16" id="KW-0573">Peptidoglycan synthesis</keyword>
<dbReference type="PROSITE" id="PS51387">
    <property type="entry name" value="FAD_PCMH"/>
    <property type="match status" value="1"/>
</dbReference>
<dbReference type="InterPro" id="IPR016167">
    <property type="entry name" value="FAD-bd_PCMH_sub1"/>
</dbReference>
<evidence type="ECO:0000256" key="9">
    <source>
        <dbReference type="ARBA" id="ARBA00022857"/>
    </source>
</evidence>
<comment type="caution">
    <text evidence="18">The sequence shown here is derived from an EMBL/GenBank/DDBJ whole genome shotgun (WGS) entry which is preliminary data.</text>
</comment>
<comment type="similarity">
    <text evidence="16">Belongs to the MurB family.</text>
</comment>
<dbReference type="EMBL" id="MHRI01000030">
    <property type="protein sequence ID" value="OHA20406.1"/>
    <property type="molecule type" value="Genomic_DNA"/>
</dbReference>
<dbReference type="UniPathway" id="UPA00219"/>
<keyword evidence="12 16" id="KW-0560">Oxidoreductase</keyword>
<evidence type="ECO:0000313" key="19">
    <source>
        <dbReference type="Proteomes" id="UP000178121"/>
    </source>
</evidence>
<dbReference type="InterPro" id="IPR011601">
    <property type="entry name" value="MurB_C"/>
</dbReference>
<feature type="active site" description="Proton donor" evidence="16">
    <location>
        <position position="266"/>
    </location>
</feature>
<dbReference type="HAMAP" id="MF_00037">
    <property type="entry name" value="MurB"/>
    <property type="match status" value="1"/>
</dbReference>
<evidence type="ECO:0000256" key="2">
    <source>
        <dbReference type="ARBA" id="ARBA00003921"/>
    </source>
</evidence>
<dbReference type="InterPro" id="IPR016169">
    <property type="entry name" value="FAD-bd_PCMH_sub2"/>
</dbReference>
<evidence type="ECO:0000256" key="5">
    <source>
        <dbReference type="ARBA" id="ARBA00022490"/>
    </source>
</evidence>
<evidence type="ECO:0000256" key="3">
    <source>
        <dbReference type="ARBA" id="ARBA00004496"/>
    </source>
</evidence>
<dbReference type="Pfam" id="PF01565">
    <property type="entry name" value="FAD_binding_4"/>
    <property type="match status" value="1"/>
</dbReference>
<evidence type="ECO:0000256" key="1">
    <source>
        <dbReference type="ARBA" id="ARBA00001974"/>
    </source>
</evidence>
<dbReference type="InterPro" id="IPR016166">
    <property type="entry name" value="FAD-bd_PCMH"/>
</dbReference>
<dbReference type="GO" id="GO:0071555">
    <property type="term" value="P:cell wall organization"/>
    <property type="evidence" value="ECO:0007669"/>
    <property type="project" value="UniProtKB-KW"/>
</dbReference>
<evidence type="ECO:0000256" key="15">
    <source>
        <dbReference type="ARBA" id="ARBA00048914"/>
    </source>
</evidence>
<dbReference type="NCBIfam" id="NF010478">
    <property type="entry name" value="PRK13903.1"/>
    <property type="match status" value="1"/>
</dbReference>
<dbReference type="NCBIfam" id="TIGR00179">
    <property type="entry name" value="murB"/>
    <property type="match status" value="1"/>
</dbReference>
<dbReference type="Gene3D" id="3.30.43.10">
    <property type="entry name" value="Uridine Diphospho-n-acetylenolpyruvylglucosamine Reductase, domain 2"/>
    <property type="match status" value="1"/>
</dbReference>
<reference evidence="18 19" key="1">
    <citation type="journal article" date="2016" name="Nat. Commun.">
        <title>Thousands of microbial genomes shed light on interconnected biogeochemical processes in an aquifer system.</title>
        <authorList>
            <person name="Anantharaman K."/>
            <person name="Brown C.T."/>
            <person name="Hug L.A."/>
            <person name="Sharon I."/>
            <person name="Castelle C.J."/>
            <person name="Probst A.J."/>
            <person name="Thomas B.C."/>
            <person name="Singh A."/>
            <person name="Wilkins M.J."/>
            <person name="Karaoz U."/>
            <person name="Brodie E.L."/>
            <person name="Williams K.H."/>
            <person name="Hubbard S.S."/>
            <person name="Banfield J.F."/>
        </authorList>
    </citation>
    <scope>NUCLEOTIDE SEQUENCE [LARGE SCALE GENOMIC DNA]</scope>
</reference>
<organism evidence="18 19">
    <name type="scientific">Candidatus Taylorbacteria bacterium RIFCSPHIGHO2_01_FULL_51_15</name>
    <dbReference type="NCBI Taxonomy" id="1802304"/>
    <lineage>
        <taxon>Bacteria</taxon>
        <taxon>Candidatus Tayloriibacteriota</taxon>
    </lineage>
</organism>
<evidence type="ECO:0000256" key="14">
    <source>
        <dbReference type="ARBA" id="ARBA00023316"/>
    </source>
</evidence>
<dbReference type="AlphaFoldDB" id="A0A1G2M919"/>
<evidence type="ECO:0000256" key="10">
    <source>
        <dbReference type="ARBA" id="ARBA00022960"/>
    </source>
</evidence>
<comment type="catalytic activity">
    <reaction evidence="15 16">
        <text>UDP-N-acetyl-alpha-D-muramate + NADP(+) = UDP-N-acetyl-3-O-(1-carboxyvinyl)-alpha-D-glucosamine + NADPH + H(+)</text>
        <dbReference type="Rhea" id="RHEA:12248"/>
        <dbReference type="ChEBI" id="CHEBI:15378"/>
        <dbReference type="ChEBI" id="CHEBI:57783"/>
        <dbReference type="ChEBI" id="CHEBI:58349"/>
        <dbReference type="ChEBI" id="CHEBI:68483"/>
        <dbReference type="ChEBI" id="CHEBI:70757"/>
        <dbReference type="EC" id="1.3.1.98"/>
    </reaction>
</comment>
<dbReference type="GO" id="GO:0071949">
    <property type="term" value="F:FAD binding"/>
    <property type="evidence" value="ECO:0007669"/>
    <property type="project" value="InterPro"/>
</dbReference>
<evidence type="ECO:0000256" key="6">
    <source>
        <dbReference type="ARBA" id="ARBA00022618"/>
    </source>
</evidence>
<dbReference type="GO" id="GO:0009252">
    <property type="term" value="P:peptidoglycan biosynthetic process"/>
    <property type="evidence" value="ECO:0007669"/>
    <property type="project" value="UniProtKB-UniRule"/>
</dbReference>
<evidence type="ECO:0000259" key="17">
    <source>
        <dbReference type="PROSITE" id="PS51387"/>
    </source>
</evidence>
<dbReference type="Gene3D" id="3.90.78.10">
    <property type="entry name" value="UDP-N-acetylenolpyruvoylglucosamine reductase, C-terminal domain"/>
    <property type="match status" value="1"/>
</dbReference>
<protein>
    <recommendedName>
        <fullName evidence="16">UDP-N-acetylenolpyruvoylglucosamine reductase</fullName>
        <ecNumber evidence="16">1.3.1.98</ecNumber>
    </recommendedName>
    <alternativeName>
        <fullName evidence="16">UDP-N-acetylmuramate dehydrogenase</fullName>
    </alternativeName>
</protein>
<keyword evidence="5 16" id="KW-0963">Cytoplasm</keyword>
<evidence type="ECO:0000313" key="18">
    <source>
        <dbReference type="EMBL" id="OHA20406.1"/>
    </source>
</evidence>
<comment type="cofactor">
    <cofactor evidence="1 16">
        <name>FAD</name>
        <dbReference type="ChEBI" id="CHEBI:57692"/>
    </cofactor>
</comment>
<gene>
    <name evidence="16" type="primary">murB</name>
    <name evidence="18" type="ORF">A2849_01355</name>
</gene>
<evidence type="ECO:0000256" key="13">
    <source>
        <dbReference type="ARBA" id="ARBA00023306"/>
    </source>
</evidence>
<feature type="active site" evidence="16">
    <location>
        <position position="372"/>
    </location>
</feature>
<evidence type="ECO:0000256" key="4">
    <source>
        <dbReference type="ARBA" id="ARBA00004752"/>
    </source>
</evidence>
<keyword evidence="6 16" id="KW-0132">Cell division</keyword>
<keyword evidence="10 16" id="KW-0133">Cell shape</keyword>
<dbReference type="GO" id="GO:0008360">
    <property type="term" value="P:regulation of cell shape"/>
    <property type="evidence" value="ECO:0007669"/>
    <property type="project" value="UniProtKB-KW"/>
</dbReference>
<dbReference type="InterPro" id="IPR003170">
    <property type="entry name" value="MurB"/>
</dbReference>
<keyword evidence="14 16" id="KW-0961">Cell wall biogenesis/degradation</keyword>
<name>A0A1G2M919_9BACT</name>
<dbReference type="InterPro" id="IPR036318">
    <property type="entry name" value="FAD-bd_PCMH-like_sf"/>
</dbReference>
<proteinExistence type="inferred from homology"/>
<dbReference type="GO" id="GO:0008762">
    <property type="term" value="F:UDP-N-acetylmuramate dehydrogenase activity"/>
    <property type="evidence" value="ECO:0007669"/>
    <property type="project" value="UniProtKB-UniRule"/>
</dbReference>
<feature type="domain" description="FAD-binding PCMH-type" evidence="17">
    <location>
        <begin position="16"/>
        <end position="205"/>
    </location>
</feature>
<dbReference type="EC" id="1.3.1.98" evidence="16"/>
<dbReference type="Gene3D" id="3.30.465.10">
    <property type="match status" value="1"/>
</dbReference>
<evidence type="ECO:0000256" key="8">
    <source>
        <dbReference type="ARBA" id="ARBA00022827"/>
    </source>
</evidence>
<accession>A0A1G2M919</accession>
<dbReference type="PANTHER" id="PTHR21071:SF4">
    <property type="entry name" value="UDP-N-ACETYLENOLPYRUVOYLGLUCOSAMINE REDUCTASE"/>
    <property type="match status" value="1"/>
</dbReference>
<dbReference type="Proteomes" id="UP000178121">
    <property type="component" value="Unassembled WGS sequence"/>
</dbReference>
<dbReference type="GO" id="GO:0051301">
    <property type="term" value="P:cell division"/>
    <property type="evidence" value="ECO:0007669"/>
    <property type="project" value="UniProtKB-KW"/>
</dbReference>
<sequence length="380" mass="42306">MHISEHISLKELTTLKIGGVARYLASVSEVSELREALHFAEERKLPVIILGGGSNVLIANGEINSLVIKIDIKGIEWKEGAPPTLPTLKRGEGKGGAEDFVNVIASAGESWDGLVVEAVRRGLWGIENLSGIPGTVGATPIQNIGAYGVEIKDLIEWVEVFDTKVGIVRRLSNVECGFAYRDSIFKHPEGKGFIVLRVALRLKKGGIPNLAYRDLKEIFNSQFSILNEREKEERQSRLTPQDVRKAVLDIRSKKFPDLGKFGTAGSFFKNPIISKERFDELKKRFPNLPGFPLTRFDLTSGERSNLVKVPLAWILDNVCNLRGYERGNVKLFEKQPIVLVQNGLASSEEIESFAKEIATRVKEKTGIDIEWEVQKVKSMN</sequence>
<comment type="pathway">
    <text evidence="4 16">Cell wall biogenesis; peptidoglycan biosynthesis.</text>
</comment>
<dbReference type="InterPro" id="IPR036635">
    <property type="entry name" value="MurB_C_sf"/>
</dbReference>